<dbReference type="Pfam" id="PF02517">
    <property type="entry name" value="Rce1-like"/>
    <property type="match status" value="1"/>
</dbReference>
<gene>
    <name evidence="3" type="ORF">SAMN05192585_103107</name>
</gene>
<reference evidence="3 4" key="1">
    <citation type="submission" date="2016-10" db="EMBL/GenBank/DDBJ databases">
        <authorList>
            <person name="de Groot N.N."/>
        </authorList>
    </citation>
    <scope>NUCLEOTIDE SEQUENCE [LARGE SCALE GENOMIC DNA]</scope>
    <source>
        <strain evidence="3 4">CGMCC 1.5012</strain>
    </source>
</reference>
<dbReference type="OrthoDB" id="3429192at2"/>
<feature type="transmembrane region" description="Helical" evidence="1">
    <location>
        <begin position="186"/>
        <end position="203"/>
    </location>
</feature>
<organism evidence="3 4">
    <name type="scientific">Acetanaerobacterium elongatum</name>
    <dbReference type="NCBI Taxonomy" id="258515"/>
    <lineage>
        <taxon>Bacteria</taxon>
        <taxon>Bacillati</taxon>
        <taxon>Bacillota</taxon>
        <taxon>Clostridia</taxon>
        <taxon>Eubacteriales</taxon>
        <taxon>Oscillospiraceae</taxon>
        <taxon>Acetanaerobacterium</taxon>
    </lineage>
</organism>
<feature type="domain" description="CAAX prenyl protease 2/Lysostaphin resistance protein A-like" evidence="2">
    <location>
        <begin position="156"/>
        <end position="242"/>
    </location>
</feature>
<dbReference type="EMBL" id="FNID01000003">
    <property type="protein sequence ID" value="SDM69089.1"/>
    <property type="molecule type" value="Genomic_DNA"/>
</dbReference>
<feature type="transmembrane region" description="Helical" evidence="1">
    <location>
        <begin position="108"/>
        <end position="133"/>
    </location>
</feature>
<sequence length="340" mass="36245">MEDILLSGQGTDKEQKRFELAQAAARVGTAVSIWVGLRLIFLLIDVIVTKRLQAAGISDSMLQIVDLALSAVGVYFVATPIALWALGMFKEGRFKALFAKSRMSGKEFAAAVPMGYTVTIGVNLIATVVMIVASGSLQQVLNSNPILNMPKGTLGIALNYVWAVLAAPIFEELLFRGGLVSTLKPFGNWFAVLVSAVLFGFAHGSVAQMLYATALGIVLGMVFIKSGSVIPCMLMHLIINFLGITISSLYSPERLGLVAIIGLLVMAVLIAGIVLIIVTLVNYRHKLSLGNGCTILTRGEKLSGLFKSAPVILMLLLTVIFLVLVTVPGLLQNVTSLIAK</sequence>
<keyword evidence="4" id="KW-1185">Reference proteome</keyword>
<dbReference type="PANTHER" id="PTHR36435">
    <property type="entry name" value="SLR1288 PROTEIN"/>
    <property type="match status" value="1"/>
</dbReference>
<dbReference type="InterPro" id="IPR052710">
    <property type="entry name" value="CAAX_protease"/>
</dbReference>
<dbReference type="GO" id="GO:0080120">
    <property type="term" value="P:CAAX-box protein maturation"/>
    <property type="evidence" value="ECO:0007669"/>
    <property type="project" value="UniProtKB-ARBA"/>
</dbReference>
<dbReference type="AlphaFoldDB" id="A0A1G9VA91"/>
<dbReference type="GO" id="GO:0004175">
    <property type="term" value="F:endopeptidase activity"/>
    <property type="evidence" value="ECO:0007669"/>
    <property type="project" value="UniProtKB-ARBA"/>
</dbReference>
<feature type="transmembrane region" description="Helical" evidence="1">
    <location>
        <begin position="23"/>
        <end position="44"/>
    </location>
</feature>
<evidence type="ECO:0000259" key="2">
    <source>
        <dbReference type="Pfam" id="PF02517"/>
    </source>
</evidence>
<accession>A0A1G9VA91</accession>
<dbReference type="Proteomes" id="UP000199182">
    <property type="component" value="Unassembled WGS sequence"/>
</dbReference>
<evidence type="ECO:0000256" key="1">
    <source>
        <dbReference type="SAM" id="Phobius"/>
    </source>
</evidence>
<proteinExistence type="predicted"/>
<evidence type="ECO:0000313" key="3">
    <source>
        <dbReference type="EMBL" id="SDM69089.1"/>
    </source>
</evidence>
<dbReference type="RefSeq" id="WP_092637877.1">
    <property type="nucleotide sequence ID" value="NZ_FNID01000003.1"/>
</dbReference>
<dbReference type="GO" id="GO:0006508">
    <property type="term" value="P:proteolysis"/>
    <property type="evidence" value="ECO:0007669"/>
    <property type="project" value="UniProtKB-KW"/>
</dbReference>
<feature type="transmembrane region" description="Helical" evidence="1">
    <location>
        <begin position="153"/>
        <end position="174"/>
    </location>
</feature>
<keyword evidence="3" id="KW-0378">Hydrolase</keyword>
<keyword evidence="1" id="KW-1133">Transmembrane helix</keyword>
<keyword evidence="1" id="KW-0812">Transmembrane</keyword>
<evidence type="ECO:0000313" key="4">
    <source>
        <dbReference type="Proteomes" id="UP000199182"/>
    </source>
</evidence>
<feature type="transmembrane region" description="Helical" evidence="1">
    <location>
        <begin position="311"/>
        <end position="331"/>
    </location>
</feature>
<feature type="transmembrane region" description="Helical" evidence="1">
    <location>
        <begin position="233"/>
        <end position="251"/>
    </location>
</feature>
<dbReference type="InterPro" id="IPR003675">
    <property type="entry name" value="Rce1/LyrA-like_dom"/>
</dbReference>
<protein>
    <submittedName>
        <fullName evidence="3">CAAX protease self-immunity</fullName>
    </submittedName>
</protein>
<name>A0A1G9VA91_9FIRM</name>
<dbReference type="PANTHER" id="PTHR36435:SF1">
    <property type="entry name" value="CAAX AMINO TERMINAL PROTEASE FAMILY PROTEIN"/>
    <property type="match status" value="1"/>
</dbReference>
<keyword evidence="3" id="KW-0645">Protease</keyword>
<feature type="transmembrane region" description="Helical" evidence="1">
    <location>
        <begin position="64"/>
        <end position="87"/>
    </location>
</feature>
<dbReference type="STRING" id="258515.SAMN05192585_103107"/>
<feature type="transmembrane region" description="Helical" evidence="1">
    <location>
        <begin position="257"/>
        <end position="281"/>
    </location>
</feature>
<keyword evidence="1" id="KW-0472">Membrane</keyword>